<dbReference type="EMBL" id="AEWT01000011">
    <property type="protein sequence ID" value="EGC69744.1"/>
    <property type="molecule type" value="Genomic_DNA"/>
</dbReference>
<comment type="caution">
    <text evidence="1">The sequence shown here is derived from an EMBL/GenBank/DDBJ whole genome shotgun (WGS) entry which is preliminary data.</text>
</comment>
<organism evidence="1 2">
    <name type="scientific">Enterococcus casseliflavus ATCC 12755</name>
    <dbReference type="NCBI Taxonomy" id="888066"/>
    <lineage>
        <taxon>Bacteria</taxon>
        <taxon>Bacillati</taxon>
        <taxon>Bacillota</taxon>
        <taxon>Bacilli</taxon>
        <taxon>Lactobacillales</taxon>
        <taxon>Enterococcaceae</taxon>
        <taxon>Enterococcus</taxon>
    </lineage>
</organism>
<name>F0EJL1_ENTCA</name>
<gene>
    <name evidence="1" type="ORF">HMPREF9087_1664</name>
</gene>
<evidence type="ECO:0000313" key="2">
    <source>
        <dbReference type="Proteomes" id="UP000004835"/>
    </source>
</evidence>
<dbReference type="InterPro" id="IPR054275">
    <property type="entry name" value="DUF7006"/>
</dbReference>
<dbReference type="AlphaFoldDB" id="F0EJL1"/>
<sequence length="114" mass="13470">MTIKSANEYFLFFDDFFEKYNYPLINEYYITTKENFIKLIQNISTKNAFATIKELVRIDAKLQILSSLIDDNIFKLSETEIIRLAEIDSGTYYEEIFRMDGMTNISKIHSLILL</sequence>
<proteinExistence type="predicted"/>
<accession>F0EJL1</accession>
<dbReference type="HOGENOM" id="CLU_2117189_0_0_9"/>
<dbReference type="RefSeq" id="WP_005234616.1">
    <property type="nucleotide sequence ID" value="NZ_GL872323.1"/>
</dbReference>
<protein>
    <submittedName>
        <fullName evidence="1">Uncharacterized protein</fullName>
    </submittedName>
</protein>
<dbReference type="Pfam" id="PF22652">
    <property type="entry name" value="DUF7006"/>
    <property type="match status" value="1"/>
</dbReference>
<reference evidence="1 2" key="1">
    <citation type="submission" date="2011-01" db="EMBL/GenBank/DDBJ databases">
        <authorList>
            <person name="Muzny D."/>
            <person name="Qin X."/>
            <person name="Deng J."/>
            <person name="Jiang H."/>
            <person name="Liu Y."/>
            <person name="Qu J."/>
            <person name="Song X.-Z."/>
            <person name="Zhang L."/>
            <person name="Thornton R."/>
            <person name="Coyle M."/>
            <person name="Francisco L."/>
            <person name="Jackson L."/>
            <person name="Javaid M."/>
            <person name="Korchina V."/>
            <person name="Kovar C."/>
            <person name="Mata R."/>
            <person name="Mathew T."/>
            <person name="Ngo R."/>
            <person name="Nguyen L."/>
            <person name="Nguyen N."/>
            <person name="Okwuonu G."/>
            <person name="Ongeri F."/>
            <person name="Pham C."/>
            <person name="Simmons D."/>
            <person name="Wilczek-Boney K."/>
            <person name="Hale W."/>
            <person name="Jakkamsetti A."/>
            <person name="Pham P."/>
            <person name="Ruth R."/>
            <person name="San Lucas F."/>
            <person name="Warren J."/>
            <person name="Zhang J."/>
            <person name="Zhao Z."/>
            <person name="Zhou C."/>
            <person name="Zhu D."/>
            <person name="Lee S."/>
            <person name="Bess C."/>
            <person name="Blankenburg K."/>
            <person name="Forbes L."/>
            <person name="Fu Q."/>
            <person name="Gubbala S."/>
            <person name="Hirani K."/>
            <person name="Jayaseelan J.C."/>
            <person name="Lara F."/>
            <person name="Munidasa M."/>
            <person name="Palculict T."/>
            <person name="Patil S."/>
            <person name="Pu L.-L."/>
            <person name="Saada N."/>
            <person name="Tang L."/>
            <person name="Weissenberger G."/>
            <person name="Zhu Y."/>
            <person name="Hemphill L."/>
            <person name="Shang Y."/>
            <person name="Youmans B."/>
            <person name="Ayvaz T."/>
            <person name="Ross M."/>
            <person name="Santibanez J."/>
            <person name="Aqrawi P."/>
            <person name="Gross S."/>
            <person name="Joshi V."/>
            <person name="Fowler G."/>
            <person name="Nazareth L."/>
            <person name="Reid J."/>
            <person name="Worley K."/>
            <person name="Petrosino J."/>
            <person name="Highlander S."/>
            <person name="Gibbs R."/>
        </authorList>
    </citation>
    <scope>NUCLEOTIDE SEQUENCE [LARGE SCALE GENOMIC DNA]</scope>
    <source>
        <strain evidence="1 2">ATCC 12755</strain>
    </source>
</reference>
<evidence type="ECO:0000313" key="1">
    <source>
        <dbReference type="EMBL" id="EGC69744.1"/>
    </source>
</evidence>
<dbReference type="Proteomes" id="UP000004835">
    <property type="component" value="Unassembled WGS sequence"/>
</dbReference>